<feature type="transmembrane region" description="Helical" evidence="2">
    <location>
        <begin position="12"/>
        <end position="34"/>
    </location>
</feature>
<keyword evidence="2" id="KW-1133">Transmembrane helix</keyword>
<comment type="caution">
    <text evidence="3">The sequence shown here is derived from an EMBL/GenBank/DDBJ whole genome shotgun (WGS) entry which is preliminary data.</text>
</comment>
<evidence type="ECO:0000256" key="1">
    <source>
        <dbReference type="SAM" id="MobiDB-lite"/>
    </source>
</evidence>
<evidence type="ECO:0000256" key="2">
    <source>
        <dbReference type="SAM" id="Phobius"/>
    </source>
</evidence>
<keyword evidence="4" id="KW-1185">Reference proteome</keyword>
<feature type="compositionally biased region" description="Basic and acidic residues" evidence="1">
    <location>
        <begin position="71"/>
        <end position="83"/>
    </location>
</feature>
<proteinExistence type="predicted"/>
<accession>A0A934RPS9</accession>
<dbReference type="EMBL" id="JAENIO010000045">
    <property type="protein sequence ID" value="MBK1835259.1"/>
    <property type="molecule type" value="Genomic_DNA"/>
</dbReference>
<evidence type="ECO:0000313" key="3">
    <source>
        <dbReference type="EMBL" id="MBK1835259.1"/>
    </source>
</evidence>
<evidence type="ECO:0000313" key="4">
    <source>
        <dbReference type="Proteomes" id="UP000604083"/>
    </source>
</evidence>
<dbReference type="RefSeq" id="WP_200392694.1">
    <property type="nucleotide sequence ID" value="NZ_JAENIO010000045.1"/>
</dbReference>
<organism evidence="3 4">
    <name type="scientific">Roseibacillus ishigakijimensis</name>
    <dbReference type="NCBI Taxonomy" id="454146"/>
    <lineage>
        <taxon>Bacteria</taxon>
        <taxon>Pseudomonadati</taxon>
        <taxon>Verrucomicrobiota</taxon>
        <taxon>Verrucomicrobiia</taxon>
        <taxon>Verrucomicrobiales</taxon>
        <taxon>Verrucomicrobiaceae</taxon>
        <taxon>Roseibacillus</taxon>
    </lineage>
</organism>
<gene>
    <name evidence="3" type="ORF">JIN78_14415</name>
</gene>
<feature type="region of interest" description="Disordered" evidence="1">
    <location>
        <begin position="45"/>
        <end position="83"/>
    </location>
</feature>
<keyword evidence="2" id="KW-0472">Membrane</keyword>
<dbReference type="AlphaFoldDB" id="A0A934RPS9"/>
<sequence>MPTLLAIAPADAQALTLVAILAFALGSLVTLFVVMARNGRRNEALDLPEFPDLENESPPALSSRKSPPPRADWERESDWWKKG</sequence>
<protein>
    <submittedName>
        <fullName evidence="3">Uncharacterized protein</fullName>
    </submittedName>
</protein>
<keyword evidence="2" id="KW-0812">Transmembrane</keyword>
<name>A0A934RPS9_9BACT</name>
<reference evidence="3" key="1">
    <citation type="submission" date="2021-01" db="EMBL/GenBank/DDBJ databases">
        <title>Modified the classification status of verrucomicrobia.</title>
        <authorList>
            <person name="Feng X."/>
        </authorList>
    </citation>
    <scope>NUCLEOTIDE SEQUENCE</scope>
    <source>
        <strain evidence="3">KCTC 12986</strain>
    </source>
</reference>
<dbReference type="Proteomes" id="UP000604083">
    <property type="component" value="Unassembled WGS sequence"/>
</dbReference>